<organism evidence="1 2">
    <name type="scientific">Vanilla planifolia</name>
    <name type="common">Vanilla</name>
    <dbReference type="NCBI Taxonomy" id="51239"/>
    <lineage>
        <taxon>Eukaryota</taxon>
        <taxon>Viridiplantae</taxon>
        <taxon>Streptophyta</taxon>
        <taxon>Embryophyta</taxon>
        <taxon>Tracheophyta</taxon>
        <taxon>Spermatophyta</taxon>
        <taxon>Magnoliopsida</taxon>
        <taxon>Liliopsida</taxon>
        <taxon>Asparagales</taxon>
        <taxon>Orchidaceae</taxon>
        <taxon>Vanilloideae</taxon>
        <taxon>Vanilleae</taxon>
        <taxon>Vanilla</taxon>
    </lineage>
</organism>
<reference evidence="1 2" key="1">
    <citation type="journal article" date="2020" name="Nat. Food">
        <title>A phased Vanilla planifolia genome enables genetic improvement of flavour and production.</title>
        <authorList>
            <person name="Hasing T."/>
            <person name="Tang H."/>
            <person name="Brym M."/>
            <person name="Khazi F."/>
            <person name="Huang T."/>
            <person name="Chambers A.H."/>
        </authorList>
    </citation>
    <scope>NUCLEOTIDE SEQUENCE [LARGE SCALE GENOMIC DNA]</scope>
    <source>
        <tissue evidence="1">Leaf</tissue>
    </source>
</reference>
<evidence type="ECO:0000313" key="1">
    <source>
        <dbReference type="EMBL" id="KAG0499805.1"/>
    </source>
</evidence>
<dbReference type="AlphaFoldDB" id="A0A835RWF9"/>
<dbReference type="Proteomes" id="UP000636800">
    <property type="component" value="Chromosome 1"/>
</dbReference>
<evidence type="ECO:0000313" key="2">
    <source>
        <dbReference type="Proteomes" id="UP000636800"/>
    </source>
</evidence>
<sequence length="164" mass="18397">MACLCRAIGYSASPREQSLLLSSRSYGTAGGIYSSGLDQTMPLFDIPSKILCRVVNVELQAEPDTDEVLPRSPCNLNLIKVNSPALILHYLNLKAVQFIPFVKHLLLQTPALMEDSRFLGGMQMNVCPHWICHNIHHGRSWLPKIFMEMNGIFTHFFRGSPISI</sequence>
<proteinExistence type="predicted"/>
<comment type="caution">
    <text evidence="1">The sequence shown here is derived from an EMBL/GenBank/DDBJ whole genome shotgun (WGS) entry which is preliminary data.</text>
</comment>
<keyword evidence="2" id="KW-1185">Reference proteome</keyword>
<accession>A0A835RWF9</accession>
<protein>
    <submittedName>
        <fullName evidence="1">Uncharacterized protein</fullName>
    </submittedName>
</protein>
<name>A0A835RWF9_VANPL</name>
<dbReference type="EMBL" id="JADCNL010000001">
    <property type="protein sequence ID" value="KAG0499805.1"/>
    <property type="molecule type" value="Genomic_DNA"/>
</dbReference>
<dbReference type="OrthoDB" id="731962at2759"/>
<gene>
    <name evidence="1" type="ORF">HPP92_004496</name>
</gene>